<sequence>MKTMTASEAIQTREEHLERIARYLLLNGGFTNNISLNAGKTGISFFMLHYARYKQVKMYHSFGEDLLQEVFNTMNLKSGKGFGTGLAGIAWSIEHLLQHDLIQMNESSLEVLVDIDDAVYAWNYELTWGFSEGLTGYLLYMQNRINREGYNSEDLDKIIRYEVYISMIDRLERIFIRKFREDSNALSRFIADNKYTATAKNTEICNHAKVITILARSLHYDIYPVVTMRLLERMIACINPAFAAMKQNIPDNLHDAFMHFNIQVELCQACWNAWKYTGNESWRDTAREQLLAAIDTYMPLTGAAFDNIVYLQKTIFMAQVYRRAYLEMQEPAFERACNEITDHLISLSYTAIAKENDKCMGITEGLAGIGLVVLSGIDAETCFWDECLLIS</sequence>
<dbReference type="Proteomes" id="UP000240971">
    <property type="component" value="Unassembled WGS sequence"/>
</dbReference>
<dbReference type="SUPFAM" id="SSF158745">
    <property type="entry name" value="LanC-like"/>
    <property type="match status" value="1"/>
</dbReference>
<dbReference type="Gene3D" id="1.50.10.20">
    <property type="match status" value="2"/>
</dbReference>
<dbReference type="EMBL" id="PYAW01000001">
    <property type="protein sequence ID" value="PSL49465.1"/>
    <property type="molecule type" value="Genomic_DNA"/>
</dbReference>
<dbReference type="RefSeq" id="WP_106526696.1">
    <property type="nucleotide sequence ID" value="NZ_PYAW01000001.1"/>
</dbReference>
<gene>
    <name evidence="1" type="ORF">CLV51_101798</name>
</gene>
<name>A0A2P8HTF2_CHINA</name>
<reference evidence="1 2" key="1">
    <citation type="submission" date="2018-03" db="EMBL/GenBank/DDBJ databases">
        <title>Genomic Encyclopedia of Archaeal and Bacterial Type Strains, Phase II (KMG-II): from individual species to whole genera.</title>
        <authorList>
            <person name="Goeker M."/>
        </authorList>
    </citation>
    <scope>NUCLEOTIDE SEQUENCE [LARGE SCALE GENOMIC DNA]</scope>
    <source>
        <strain evidence="1 2">DSM 24859</strain>
    </source>
</reference>
<proteinExistence type="predicted"/>
<evidence type="ECO:0000313" key="1">
    <source>
        <dbReference type="EMBL" id="PSL49465.1"/>
    </source>
</evidence>
<keyword evidence="2" id="KW-1185">Reference proteome</keyword>
<comment type="caution">
    <text evidence="1">The sequence shown here is derived from an EMBL/GenBank/DDBJ whole genome shotgun (WGS) entry which is preliminary data.</text>
</comment>
<protein>
    <submittedName>
        <fullName evidence="1">Lanthionine synthetase-like protein</fullName>
    </submittedName>
</protein>
<accession>A0A2P8HTF2</accession>
<dbReference type="AlphaFoldDB" id="A0A2P8HTF2"/>
<dbReference type="OrthoDB" id="1092992at2"/>
<organism evidence="1 2">
    <name type="scientific">Chitinophaga niastensis</name>
    <dbReference type="NCBI Taxonomy" id="536980"/>
    <lineage>
        <taxon>Bacteria</taxon>
        <taxon>Pseudomonadati</taxon>
        <taxon>Bacteroidota</taxon>
        <taxon>Chitinophagia</taxon>
        <taxon>Chitinophagales</taxon>
        <taxon>Chitinophagaceae</taxon>
        <taxon>Chitinophaga</taxon>
    </lineage>
</organism>
<evidence type="ECO:0000313" key="2">
    <source>
        <dbReference type="Proteomes" id="UP000240971"/>
    </source>
</evidence>